<comment type="caution">
    <text evidence="9">The sequence shown here is derived from an EMBL/GenBank/DDBJ whole genome shotgun (WGS) entry which is preliminary data.</text>
</comment>
<evidence type="ECO:0000256" key="2">
    <source>
        <dbReference type="ARBA" id="ARBA00022759"/>
    </source>
</evidence>
<dbReference type="InterPro" id="IPR017705">
    <property type="entry name" value="Ribonuclease_Y"/>
</dbReference>
<proteinExistence type="inferred from homology"/>
<dbReference type="Pfam" id="PF00013">
    <property type="entry name" value="KH_1"/>
    <property type="match status" value="1"/>
</dbReference>
<dbReference type="Gene3D" id="1.10.3210.10">
    <property type="entry name" value="Hypothetical protein af1432"/>
    <property type="match status" value="1"/>
</dbReference>
<dbReference type="InterPro" id="IPR004087">
    <property type="entry name" value="KH_dom"/>
</dbReference>
<dbReference type="PROSITE" id="PS51831">
    <property type="entry name" value="HD"/>
    <property type="match status" value="1"/>
</dbReference>
<comment type="function">
    <text evidence="5">Endoribonuclease that initiates mRNA decay.</text>
</comment>
<feature type="coiled-coil region" evidence="7">
    <location>
        <begin position="94"/>
        <end position="142"/>
    </location>
</feature>
<dbReference type="SUPFAM" id="SSF54791">
    <property type="entry name" value="Eukaryotic type KH-domain (KH-domain type I)"/>
    <property type="match status" value="1"/>
</dbReference>
<dbReference type="EMBL" id="MFKN01000034">
    <property type="protein sequence ID" value="OGG40293.1"/>
    <property type="molecule type" value="Genomic_DNA"/>
</dbReference>
<dbReference type="InterPro" id="IPR006674">
    <property type="entry name" value="HD_domain"/>
</dbReference>
<dbReference type="NCBIfam" id="TIGR03319">
    <property type="entry name" value="RNase_Y"/>
    <property type="match status" value="1"/>
</dbReference>
<dbReference type="InterPro" id="IPR022711">
    <property type="entry name" value="RNase_Y_N"/>
</dbReference>
<dbReference type="AlphaFoldDB" id="A0A1F6BTZ1"/>
<evidence type="ECO:0000256" key="1">
    <source>
        <dbReference type="ARBA" id="ARBA00022722"/>
    </source>
</evidence>
<accession>A0A1F6BTZ1</accession>
<keyword evidence="7" id="KW-0175">Coiled coil</keyword>
<reference evidence="9 10" key="1">
    <citation type="journal article" date="2016" name="Nat. Commun.">
        <title>Thousands of microbial genomes shed light on interconnected biogeochemical processes in an aquifer system.</title>
        <authorList>
            <person name="Anantharaman K."/>
            <person name="Brown C.T."/>
            <person name="Hug L.A."/>
            <person name="Sharon I."/>
            <person name="Castelle C.J."/>
            <person name="Probst A.J."/>
            <person name="Thomas B.C."/>
            <person name="Singh A."/>
            <person name="Wilkins M.J."/>
            <person name="Karaoz U."/>
            <person name="Brodie E.L."/>
            <person name="Williams K.H."/>
            <person name="Hubbard S.S."/>
            <person name="Banfield J.F."/>
        </authorList>
    </citation>
    <scope>NUCLEOTIDE SEQUENCE [LARGE SCALE GENOMIC DNA]</scope>
</reference>
<dbReference type="InterPro" id="IPR006675">
    <property type="entry name" value="HDIG_dom"/>
</dbReference>
<name>A0A1F6BTZ1_9BACT</name>
<evidence type="ECO:0000256" key="4">
    <source>
        <dbReference type="ARBA" id="ARBA00022884"/>
    </source>
</evidence>
<evidence type="ECO:0000313" key="10">
    <source>
        <dbReference type="Proteomes" id="UP000179014"/>
    </source>
</evidence>
<evidence type="ECO:0000256" key="7">
    <source>
        <dbReference type="SAM" id="Coils"/>
    </source>
</evidence>
<evidence type="ECO:0000313" key="9">
    <source>
        <dbReference type="EMBL" id="OGG40293.1"/>
    </source>
</evidence>
<evidence type="ECO:0000256" key="5">
    <source>
        <dbReference type="HAMAP-Rule" id="MF_00335"/>
    </source>
</evidence>
<evidence type="ECO:0000256" key="6">
    <source>
        <dbReference type="NCBIfam" id="TIGR03319"/>
    </source>
</evidence>
<dbReference type="HAMAP" id="MF_00335">
    <property type="entry name" value="RNase_Y"/>
    <property type="match status" value="1"/>
</dbReference>
<keyword evidence="2 5" id="KW-0255">Endonuclease</keyword>
<dbReference type="GO" id="GO:0003723">
    <property type="term" value="F:RNA binding"/>
    <property type="evidence" value="ECO:0007669"/>
    <property type="project" value="UniProtKB-UniRule"/>
</dbReference>
<dbReference type="PROSITE" id="PS50084">
    <property type="entry name" value="KH_TYPE_1"/>
    <property type="match status" value="1"/>
</dbReference>
<dbReference type="PANTHER" id="PTHR12826:SF15">
    <property type="entry name" value="RIBONUCLEASE Y"/>
    <property type="match status" value="1"/>
</dbReference>
<dbReference type="GO" id="GO:0016787">
    <property type="term" value="F:hydrolase activity"/>
    <property type="evidence" value="ECO:0007669"/>
    <property type="project" value="UniProtKB-KW"/>
</dbReference>
<keyword evidence="1 5" id="KW-0540">Nuclease</keyword>
<keyword evidence="4 5" id="KW-0694">RNA-binding</keyword>
<evidence type="ECO:0000259" key="8">
    <source>
        <dbReference type="PROSITE" id="PS51831"/>
    </source>
</evidence>
<evidence type="ECO:0000256" key="3">
    <source>
        <dbReference type="ARBA" id="ARBA00022801"/>
    </source>
</evidence>
<dbReference type="SMART" id="SM00471">
    <property type="entry name" value="HDc"/>
    <property type="match status" value="1"/>
</dbReference>
<dbReference type="InterPro" id="IPR003607">
    <property type="entry name" value="HD/PDEase_dom"/>
</dbReference>
<dbReference type="GO" id="GO:0004521">
    <property type="term" value="F:RNA endonuclease activity"/>
    <property type="evidence" value="ECO:0007669"/>
    <property type="project" value="UniProtKB-UniRule"/>
</dbReference>
<dbReference type="SUPFAM" id="SSF109604">
    <property type="entry name" value="HD-domain/PDEase-like"/>
    <property type="match status" value="1"/>
</dbReference>
<dbReference type="EC" id="3.1.-.-" evidence="5 6"/>
<gene>
    <name evidence="5" type="primary">rny</name>
    <name evidence="9" type="ORF">A2118_02315</name>
</gene>
<dbReference type="PANTHER" id="PTHR12826">
    <property type="entry name" value="RIBONUCLEASE Y"/>
    <property type="match status" value="1"/>
</dbReference>
<dbReference type="STRING" id="1798474.A2118_02315"/>
<dbReference type="GO" id="GO:0005886">
    <property type="term" value="C:plasma membrane"/>
    <property type="evidence" value="ECO:0007669"/>
    <property type="project" value="UniProtKB-UniRule"/>
</dbReference>
<dbReference type="Pfam" id="PF12072">
    <property type="entry name" value="RNase_Y_N"/>
    <property type="match status" value="1"/>
</dbReference>
<dbReference type="InterPro" id="IPR036612">
    <property type="entry name" value="KH_dom_type_1_sf"/>
</dbReference>
<dbReference type="CDD" id="cd22431">
    <property type="entry name" value="KH-I_RNaseY"/>
    <property type="match status" value="1"/>
</dbReference>
<dbReference type="Pfam" id="PF01966">
    <property type="entry name" value="HD"/>
    <property type="match status" value="1"/>
</dbReference>
<dbReference type="GO" id="GO:0006402">
    <property type="term" value="P:mRNA catabolic process"/>
    <property type="evidence" value="ECO:0007669"/>
    <property type="project" value="UniProtKB-UniRule"/>
</dbReference>
<dbReference type="SMART" id="SM00322">
    <property type="entry name" value="KH"/>
    <property type="match status" value="1"/>
</dbReference>
<dbReference type="InterPro" id="IPR004088">
    <property type="entry name" value="KH_dom_type_1"/>
</dbReference>
<protein>
    <recommendedName>
        <fullName evidence="5 6">Ribonuclease Y</fullName>
        <shortName evidence="5">RNase Y</shortName>
        <ecNumber evidence="5 6">3.1.-.-</ecNumber>
    </recommendedName>
</protein>
<organism evidence="9 10">
    <name type="scientific">Candidatus Kaiserbacteria bacterium GWA2_50_9</name>
    <dbReference type="NCBI Taxonomy" id="1798474"/>
    <lineage>
        <taxon>Bacteria</taxon>
        <taxon>Candidatus Kaiseribacteriota</taxon>
    </lineage>
</organism>
<keyword evidence="3 5" id="KW-0378">Hydrolase</keyword>
<dbReference type="Proteomes" id="UP000179014">
    <property type="component" value="Unassembled WGS sequence"/>
</dbReference>
<dbReference type="CDD" id="cd00077">
    <property type="entry name" value="HDc"/>
    <property type="match status" value="1"/>
</dbReference>
<dbReference type="NCBIfam" id="TIGR00277">
    <property type="entry name" value="HDIG"/>
    <property type="match status" value="1"/>
</dbReference>
<comment type="similarity">
    <text evidence="5">Belongs to the RNase Y family.</text>
</comment>
<sequence length="509" mass="56585">MSLKIILIMLALSGVGGIALGYVLRVLIGLAQRGSIELEIKQKLLQAKEQAAKIIADAEFRGAVVETERLAPVEEREEKITTREERLASREEFIDSRQRDLDEKEVEIRSREQQAVHAKSEAEKLTAQRSKELEKVAHLSEDKAREELFSEIEHAHEDAILLRLQKLAAHGRERLEDKARDILTTTIHRLGNAVNAEVMSLSVALPSDDTKGKIIGKEGRNIKAFERATGVDVLIDDVPDRITLSSFDPLRRHIAKIALEKLIVDGRIQPAKIEETVEKTRAEVAEIVKQKGEAAAYEAGVIGLDPKLTALLGRLHFRTSFGQNVLTHSIEMAHLAGMLATELGADATVARTAALLHDIGKAVDHEVQGTHVEIGRRILEKFGVDNCVILAMQSHHDEHPYETPEAVIVQVADAISGGRPGARRDTVDRYLERLGDLERLATTFPGVEKVYAIAAGREIRIFVNPGKVTDLAMHKLARDIAKRIQEELKYPGEIKVNIIRENRVVEFAR</sequence>
<feature type="domain" description="HD" evidence="8">
    <location>
        <begin position="325"/>
        <end position="418"/>
    </location>
</feature>